<name>A0A533QCP0_9BACT</name>
<gene>
    <name evidence="6" type="ORF">JETT_3336</name>
</gene>
<evidence type="ECO:0000313" key="7">
    <source>
        <dbReference type="Proteomes" id="UP000319783"/>
    </source>
</evidence>
<dbReference type="CDD" id="cd00207">
    <property type="entry name" value="fer2"/>
    <property type="match status" value="1"/>
</dbReference>
<feature type="domain" description="FAD-binding FR-type" evidence="5">
    <location>
        <begin position="145"/>
        <end position="293"/>
    </location>
</feature>
<evidence type="ECO:0000256" key="2">
    <source>
        <dbReference type="ARBA" id="ARBA00022827"/>
    </source>
</evidence>
<dbReference type="Proteomes" id="UP000319783">
    <property type="component" value="Unassembled WGS sequence"/>
</dbReference>
<dbReference type="InterPro" id="IPR001041">
    <property type="entry name" value="2Fe-2S_ferredoxin-type"/>
</dbReference>
<dbReference type="Gene3D" id="2.40.30.10">
    <property type="entry name" value="Translation factors"/>
    <property type="match status" value="1"/>
</dbReference>
<sequence>MVTPLVIGAGILALLVLLLSLFSEIIYQFFGRGEKRKLTIFSDDDYRKELTIEGGEKLLPLLQSRGFNVPAACGGMATCGQCKVKLYTNVGPYTAAETPHFDMKTRETSRKFLEQGIGDGYVRLACQVRVEKDVDLYLPKDTLSVKKYTARLVKKKALTSDKTEIWLQPSKPIQYRPGQYIQLAIPEDFVEEHYKKYDTFIKEACKNLGKEFIPYTPGATLYRGYSLASTEPDLLKLIIRMAPVDPSRVVEKGGAPCIGPSWAHHYILEKNLWNFFRGEKIHFTGPYGHFTLREQPHTAVFVAGGAGLAPIIALLEQWFKEGRKDRAIFFLGERRFQDIPTSYLPRWLTWQQKNHNFKLVPVLSGAFRGDNPAELNDVDKRCYHCLSVDGKQIIKEQGLINDQETHWRGEVGFIGPLLGTYLSPDQNVVFYLCGPAPMTVTVIDAAANVLNLKKENALFDDFTGTLTPSVDLLYQKLEIKEKIYALNIPNADKLIEKISHILIIQLILKDKIDESYRFLEQVKEVIGKSGQELELMLLSYKP</sequence>
<evidence type="ECO:0000313" key="6">
    <source>
        <dbReference type="EMBL" id="TLD40401.1"/>
    </source>
</evidence>
<dbReference type="InterPro" id="IPR017927">
    <property type="entry name" value="FAD-bd_FR_type"/>
</dbReference>
<dbReference type="Gene3D" id="3.10.20.30">
    <property type="match status" value="1"/>
</dbReference>
<dbReference type="PROSITE" id="PS51085">
    <property type="entry name" value="2FE2S_FER_2"/>
    <property type="match status" value="1"/>
</dbReference>
<dbReference type="Pfam" id="PF00175">
    <property type="entry name" value="NAD_binding_1"/>
    <property type="match status" value="1"/>
</dbReference>
<keyword evidence="3" id="KW-0472">Membrane</keyword>
<dbReference type="Gene3D" id="3.40.50.80">
    <property type="entry name" value="Nucleotide-binding domain of ferredoxin-NADP reductase (FNR) module"/>
    <property type="match status" value="1"/>
</dbReference>
<protein>
    <submittedName>
        <fullName evidence="6">Na(+)-translocating NADH-quinone reductase subunit F</fullName>
    </submittedName>
</protein>
<dbReference type="EMBL" id="SULG01000104">
    <property type="protein sequence ID" value="TLD40401.1"/>
    <property type="molecule type" value="Genomic_DNA"/>
</dbReference>
<keyword evidence="2" id="KW-0274">FAD</keyword>
<dbReference type="SUPFAM" id="SSF63380">
    <property type="entry name" value="Riboflavin synthase domain-like"/>
    <property type="match status" value="1"/>
</dbReference>
<dbReference type="SUPFAM" id="SSF54292">
    <property type="entry name" value="2Fe-2S ferredoxin-like"/>
    <property type="match status" value="1"/>
</dbReference>
<dbReference type="InterPro" id="IPR036010">
    <property type="entry name" value="2Fe-2S_ferredoxin-like_sf"/>
</dbReference>
<keyword evidence="1" id="KW-0285">Flavoprotein</keyword>
<dbReference type="AlphaFoldDB" id="A0A533QCP0"/>
<dbReference type="SUPFAM" id="SSF52343">
    <property type="entry name" value="Ferredoxin reductase-like, C-terminal NADP-linked domain"/>
    <property type="match status" value="1"/>
</dbReference>
<dbReference type="InterPro" id="IPR001433">
    <property type="entry name" value="OxRdtase_FAD/NAD-bd"/>
</dbReference>
<keyword evidence="3" id="KW-0812">Transmembrane</keyword>
<organism evidence="6 7">
    <name type="scientific">Candidatus Jettenia ecosi</name>
    <dbReference type="NCBI Taxonomy" id="2494326"/>
    <lineage>
        <taxon>Bacteria</taxon>
        <taxon>Pseudomonadati</taxon>
        <taxon>Planctomycetota</taxon>
        <taxon>Candidatus Brocadiia</taxon>
        <taxon>Candidatus Brocadiales</taxon>
        <taxon>Candidatus Brocadiaceae</taxon>
        <taxon>Candidatus Jettenia</taxon>
    </lineage>
</organism>
<dbReference type="PROSITE" id="PS51384">
    <property type="entry name" value="FAD_FR"/>
    <property type="match status" value="1"/>
</dbReference>
<dbReference type="InterPro" id="IPR039261">
    <property type="entry name" value="FNR_nucleotide-bd"/>
</dbReference>
<dbReference type="InterPro" id="IPR012675">
    <property type="entry name" value="Beta-grasp_dom_sf"/>
</dbReference>
<evidence type="ECO:0000256" key="1">
    <source>
        <dbReference type="ARBA" id="ARBA00022630"/>
    </source>
</evidence>
<evidence type="ECO:0000259" key="4">
    <source>
        <dbReference type="PROSITE" id="PS51085"/>
    </source>
</evidence>
<evidence type="ECO:0000256" key="3">
    <source>
        <dbReference type="SAM" id="Phobius"/>
    </source>
</evidence>
<comment type="caution">
    <text evidence="6">The sequence shown here is derived from an EMBL/GenBank/DDBJ whole genome shotgun (WGS) entry which is preliminary data.</text>
</comment>
<accession>A0A533QCP0</accession>
<proteinExistence type="predicted"/>
<feature type="domain" description="2Fe-2S ferredoxin-type" evidence="4">
    <location>
        <begin position="36"/>
        <end position="142"/>
    </location>
</feature>
<dbReference type="PANTHER" id="PTHR43644:SF1">
    <property type="entry name" value="NAD(P)H-FLAVIN REDUCTASE"/>
    <property type="match status" value="1"/>
</dbReference>
<dbReference type="InterPro" id="IPR017938">
    <property type="entry name" value="Riboflavin_synthase-like_b-brl"/>
</dbReference>
<dbReference type="PANTHER" id="PTHR43644">
    <property type="entry name" value="NA(+)-TRANSLOCATING NADH-QUINONE REDUCTASE SUBUNIT"/>
    <property type="match status" value="1"/>
</dbReference>
<dbReference type="GO" id="GO:0016491">
    <property type="term" value="F:oxidoreductase activity"/>
    <property type="evidence" value="ECO:0007669"/>
    <property type="project" value="InterPro"/>
</dbReference>
<evidence type="ECO:0000259" key="5">
    <source>
        <dbReference type="PROSITE" id="PS51384"/>
    </source>
</evidence>
<dbReference type="Pfam" id="PF00111">
    <property type="entry name" value="Fer2"/>
    <property type="match status" value="1"/>
</dbReference>
<feature type="transmembrane region" description="Helical" evidence="3">
    <location>
        <begin position="6"/>
        <end position="27"/>
    </location>
</feature>
<keyword evidence="3" id="KW-1133">Transmembrane helix</keyword>
<reference evidence="6 7" key="1">
    <citation type="submission" date="2019-04" db="EMBL/GenBank/DDBJ databases">
        <title>Genome of a novel bacterium Candidatus Jettenia ecosi reconstructed from metagenome of an anammox bioreactor.</title>
        <authorList>
            <person name="Mardanov A.V."/>
            <person name="Beletsky A.V."/>
            <person name="Ravin N.V."/>
            <person name="Botchkova E.A."/>
            <person name="Litti Y.V."/>
            <person name="Nozhevnikova A.N."/>
        </authorList>
    </citation>
    <scope>NUCLEOTIDE SEQUENCE [LARGE SCALE GENOMIC DNA]</scope>
    <source>
        <strain evidence="6">J2</strain>
    </source>
</reference>
<dbReference type="GO" id="GO:0051536">
    <property type="term" value="F:iron-sulfur cluster binding"/>
    <property type="evidence" value="ECO:0007669"/>
    <property type="project" value="InterPro"/>
</dbReference>